<evidence type="ECO:0000313" key="2">
    <source>
        <dbReference type="EMBL" id="CBN74663.1"/>
    </source>
</evidence>
<gene>
    <name evidence="2" type="ORF">Esi_0037_0083</name>
</gene>
<evidence type="ECO:0000313" key="3">
    <source>
        <dbReference type="Proteomes" id="UP000002630"/>
    </source>
</evidence>
<evidence type="ECO:0000256" key="1">
    <source>
        <dbReference type="SAM" id="MobiDB-lite"/>
    </source>
</evidence>
<dbReference type="AlphaFoldDB" id="D8LLN2"/>
<dbReference type="InParanoid" id="D8LLN2"/>
<feature type="compositionally biased region" description="Basic residues" evidence="1">
    <location>
        <begin position="9"/>
        <end position="32"/>
    </location>
</feature>
<keyword evidence="3" id="KW-1185">Reference proteome</keyword>
<accession>D8LLN2</accession>
<proteinExistence type="predicted"/>
<organism evidence="2 3">
    <name type="scientific">Ectocarpus siliculosus</name>
    <name type="common">Brown alga</name>
    <name type="synonym">Conferva siliculosa</name>
    <dbReference type="NCBI Taxonomy" id="2880"/>
    <lineage>
        <taxon>Eukaryota</taxon>
        <taxon>Sar</taxon>
        <taxon>Stramenopiles</taxon>
        <taxon>Ochrophyta</taxon>
        <taxon>PX clade</taxon>
        <taxon>Phaeophyceae</taxon>
        <taxon>Ectocarpales</taxon>
        <taxon>Ectocarpaceae</taxon>
        <taxon>Ectocarpus</taxon>
    </lineage>
</organism>
<protein>
    <submittedName>
        <fullName evidence="2">Uncharacterized protein</fullName>
    </submittedName>
</protein>
<feature type="region of interest" description="Disordered" evidence="1">
    <location>
        <begin position="1"/>
        <end position="55"/>
    </location>
</feature>
<dbReference type="EMBL" id="FN649760">
    <property type="protein sequence ID" value="CBN74663.1"/>
    <property type="molecule type" value="Genomic_DNA"/>
</dbReference>
<dbReference type="OrthoDB" id="10520334at2759"/>
<name>D8LLN2_ECTSI</name>
<dbReference type="Proteomes" id="UP000002630">
    <property type="component" value="Unassembled WGS sequence"/>
</dbReference>
<reference evidence="2 3" key="1">
    <citation type="journal article" date="2010" name="Nature">
        <title>The Ectocarpus genome and the independent evolution of multicellularity in brown algae.</title>
        <authorList>
            <person name="Cock J.M."/>
            <person name="Sterck L."/>
            <person name="Rouze P."/>
            <person name="Scornet D."/>
            <person name="Allen A.E."/>
            <person name="Amoutzias G."/>
            <person name="Anthouard V."/>
            <person name="Artiguenave F."/>
            <person name="Aury J.M."/>
            <person name="Badger J.H."/>
            <person name="Beszteri B."/>
            <person name="Billiau K."/>
            <person name="Bonnet E."/>
            <person name="Bothwell J.H."/>
            <person name="Bowler C."/>
            <person name="Boyen C."/>
            <person name="Brownlee C."/>
            <person name="Carrano C.J."/>
            <person name="Charrier B."/>
            <person name="Cho G.Y."/>
            <person name="Coelho S.M."/>
            <person name="Collen J."/>
            <person name="Corre E."/>
            <person name="Da Silva C."/>
            <person name="Delage L."/>
            <person name="Delaroque N."/>
            <person name="Dittami S.M."/>
            <person name="Doulbeau S."/>
            <person name="Elias M."/>
            <person name="Farnham G."/>
            <person name="Gachon C.M."/>
            <person name="Gschloessl B."/>
            <person name="Heesch S."/>
            <person name="Jabbari K."/>
            <person name="Jubin C."/>
            <person name="Kawai H."/>
            <person name="Kimura K."/>
            <person name="Kloareg B."/>
            <person name="Kupper F.C."/>
            <person name="Lang D."/>
            <person name="Le Bail A."/>
            <person name="Leblanc C."/>
            <person name="Lerouge P."/>
            <person name="Lohr M."/>
            <person name="Lopez P.J."/>
            <person name="Martens C."/>
            <person name="Maumus F."/>
            <person name="Michel G."/>
            <person name="Miranda-Saavedra D."/>
            <person name="Morales J."/>
            <person name="Moreau H."/>
            <person name="Motomura T."/>
            <person name="Nagasato C."/>
            <person name="Napoli C.A."/>
            <person name="Nelson D.R."/>
            <person name="Nyvall-Collen P."/>
            <person name="Peters A.F."/>
            <person name="Pommier C."/>
            <person name="Potin P."/>
            <person name="Poulain J."/>
            <person name="Quesneville H."/>
            <person name="Read B."/>
            <person name="Rensing S.A."/>
            <person name="Ritter A."/>
            <person name="Rousvoal S."/>
            <person name="Samanta M."/>
            <person name="Samson G."/>
            <person name="Schroeder D.C."/>
            <person name="Segurens B."/>
            <person name="Strittmatter M."/>
            <person name="Tonon T."/>
            <person name="Tregear J.W."/>
            <person name="Valentin K."/>
            <person name="von Dassow P."/>
            <person name="Yamagishi T."/>
            <person name="Van de Peer Y."/>
            <person name="Wincker P."/>
        </authorList>
    </citation>
    <scope>NUCLEOTIDE SEQUENCE [LARGE SCALE GENOMIC DNA]</scope>
    <source>
        <strain evidence="3">Ec32 / CCAP1310/4</strain>
    </source>
</reference>
<sequence>MDESTGKNSGKHKDKTRRKKPGKNAHNVHMRGKPCSSSKHPQYHKKRPHPPGERELAKKVRDAVLELKAVDRALADEGTYLGIVDKAELEKRRYILVRRRFVLREERELVQKLRVEVKKGAGAAPCDGPQHTHGLTFLSLEGCTFDRSLRPAVGLFALQFENE</sequence>